<dbReference type="Gene3D" id="3.30.70.270">
    <property type="match status" value="1"/>
</dbReference>
<dbReference type="OrthoDB" id="9804951at2"/>
<reference evidence="5 6" key="1">
    <citation type="journal article" date="2011" name="Front. Microbiol.">
        <title>Genomic signatures of strain selection and enhancement in Bacillus atrophaeus var. globigii, a historical biowarfare simulant.</title>
        <authorList>
            <person name="Gibbons H.S."/>
            <person name="Broomall S.M."/>
            <person name="McNew L.A."/>
            <person name="Daligault H."/>
            <person name="Chapman C."/>
            <person name="Bruce D."/>
            <person name="Karavis M."/>
            <person name="Krepps M."/>
            <person name="McGregor P.A."/>
            <person name="Hong C."/>
            <person name="Park K.H."/>
            <person name="Akmal A."/>
            <person name="Feldman A."/>
            <person name="Lin J.S."/>
            <person name="Chang W.E."/>
            <person name="Higgs B.W."/>
            <person name="Demirev P."/>
            <person name="Lindquist J."/>
            <person name="Liem A."/>
            <person name="Fochler E."/>
            <person name="Read T.D."/>
            <person name="Tapia R."/>
            <person name="Johnson S."/>
            <person name="Bishop-Lilly K.A."/>
            <person name="Detter C."/>
            <person name="Han C."/>
            <person name="Sozhamannan S."/>
            <person name="Rosenzweig C.N."/>
            <person name="Skowronski E.W."/>
        </authorList>
    </citation>
    <scope>NUCLEOTIDE SEQUENCE [LARGE SCALE GENOMIC DNA]</scope>
    <source>
        <strain evidence="5 6">GYP-17</strain>
    </source>
</reference>
<dbReference type="Gene3D" id="3.20.20.450">
    <property type="entry name" value="EAL domain"/>
    <property type="match status" value="1"/>
</dbReference>
<name>A0A432WER4_9GAMM</name>
<dbReference type="SUPFAM" id="SSF141868">
    <property type="entry name" value="EAL domain-like"/>
    <property type="match status" value="1"/>
</dbReference>
<feature type="transmembrane region" description="Helical" evidence="1">
    <location>
        <begin position="270"/>
        <end position="289"/>
    </location>
</feature>
<dbReference type="InterPro" id="IPR050706">
    <property type="entry name" value="Cyclic-di-GMP_PDE-like"/>
</dbReference>
<dbReference type="PROSITE" id="PS50887">
    <property type="entry name" value="GGDEF"/>
    <property type="match status" value="1"/>
</dbReference>
<evidence type="ECO:0000259" key="3">
    <source>
        <dbReference type="PROSITE" id="PS50885"/>
    </source>
</evidence>
<dbReference type="InterPro" id="IPR043128">
    <property type="entry name" value="Rev_trsase/Diguanyl_cyclase"/>
</dbReference>
<dbReference type="SMART" id="SM00052">
    <property type="entry name" value="EAL"/>
    <property type="match status" value="1"/>
</dbReference>
<keyword evidence="6" id="KW-1185">Reference proteome</keyword>
<keyword evidence="1" id="KW-0812">Transmembrane</keyword>
<dbReference type="PANTHER" id="PTHR33121:SF79">
    <property type="entry name" value="CYCLIC DI-GMP PHOSPHODIESTERASE PDED-RELATED"/>
    <property type="match status" value="1"/>
</dbReference>
<dbReference type="Pfam" id="PF00563">
    <property type="entry name" value="EAL"/>
    <property type="match status" value="1"/>
</dbReference>
<dbReference type="SUPFAM" id="SSF55073">
    <property type="entry name" value="Nucleotide cyclase"/>
    <property type="match status" value="1"/>
</dbReference>
<dbReference type="PROSITE" id="PS50885">
    <property type="entry name" value="HAMP"/>
    <property type="match status" value="1"/>
</dbReference>
<feature type="domain" description="EAL" evidence="2">
    <location>
        <begin position="513"/>
        <end position="766"/>
    </location>
</feature>
<dbReference type="SUPFAM" id="SSF158472">
    <property type="entry name" value="HAMP domain-like"/>
    <property type="match status" value="1"/>
</dbReference>
<dbReference type="InterPro" id="IPR001633">
    <property type="entry name" value="EAL_dom"/>
</dbReference>
<dbReference type="InterPro" id="IPR003660">
    <property type="entry name" value="HAMP_dom"/>
</dbReference>
<dbReference type="Pfam" id="PF00990">
    <property type="entry name" value="GGDEF"/>
    <property type="match status" value="1"/>
</dbReference>
<dbReference type="InterPro" id="IPR035919">
    <property type="entry name" value="EAL_sf"/>
</dbReference>
<evidence type="ECO:0000313" key="5">
    <source>
        <dbReference type="EMBL" id="RUO31369.1"/>
    </source>
</evidence>
<dbReference type="Pfam" id="PF00672">
    <property type="entry name" value="HAMP"/>
    <property type="match status" value="1"/>
</dbReference>
<dbReference type="CDD" id="cd01949">
    <property type="entry name" value="GGDEF"/>
    <property type="match status" value="1"/>
</dbReference>
<gene>
    <name evidence="5" type="ORF">CWE11_08470</name>
</gene>
<dbReference type="Proteomes" id="UP000288405">
    <property type="component" value="Unassembled WGS sequence"/>
</dbReference>
<sequence length="774" mass="86187">MTISYQQRLVILLAGLVAVTLVTVISATLWSTEVSVLRNSDRELEVSERVFSQLLELREQQLRQGAGILADDFGFRQAIASADDDTIISALVNHGQRIEAELMTVLSPEGDILVSSHDVDFTAEQMVGRWSERASGILRAEGELFQAVVVPVRAPNVIAYVLFGFAVDSELARELESLTMSHVSFVYAPGNSEQIVITSKNEMMERDLTQFLTHQSTQLSDWQDQFQLNTRWLPMTQFGQSNEADSALYVLLASSLEDAQAPFTLLKRSLWLIAGVTLIAAISIAILLGRQVTQPLRELTRIAARIRSGHYAEPIAIKRTDELGELAQGFNKMQSAIAEREAKISHQLTHDELTRLPNALSLKQAVDAWCSEKKSFTLVLVNCQNFRQLNSMYGPSICDRMLVALSERVAKEMSSQESLYRLQGDEFVLLIEDGESSRDACFVRVLEAFNRGVRLGTVHYALRFNAGRTHAPGDAKDFDGLIRNAQFARASAHRAKQAYGDYREGMELRAMRALAISNALPTAISNNELSLVFQPKVDAKTRHCLGVEALLRWQSEDLGWVGPDEFIPIAEQSDLIHELTQWVCRTALETIAVWRSQGVQTSLSVNFSASDLLESEVIVALHDVITRLGVPSDAFVIEVTENAMIEQSERVSDVLTELRALGFGISIDDYGTGFSSLLQLRSLHATELKVDRSFVMNLEHNPADQTIVHSTIEMAHRLGLSVVAEGVESEAAARLLSDWGCDTLQGYFFSKPRGADEFLTWYQAHEERHKDSNL</sequence>
<evidence type="ECO:0008006" key="7">
    <source>
        <dbReference type="Google" id="ProtNLM"/>
    </source>
</evidence>
<dbReference type="RefSeq" id="WP_126777188.1">
    <property type="nucleotide sequence ID" value="NZ_PIPM01000008.1"/>
</dbReference>
<keyword evidence="1" id="KW-1133">Transmembrane helix</keyword>
<dbReference type="Gene3D" id="6.10.340.10">
    <property type="match status" value="1"/>
</dbReference>
<comment type="caution">
    <text evidence="5">The sequence shown here is derived from an EMBL/GenBank/DDBJ whole genome shotgun (WGS) entry which is preliminary data.</text>
</comment>
<feature type="domain" description="GGDEF" evidence="4">
    <location>
        <begin position="374"/>
        <end position="504"/>
    </location>
</feature>
<organism evidence="5 6">
    <name type="scientific">Aliidiomarina sanyensis</name>
    <dbReference type="NCBI Taxonomy" id="1249555"/>
    <lineage>
        <taxon>Bacteria</taxon>
        <taxon>Pseudomonadati</taxon>
        <taxon>Pseudomonadota</taxon>
        <taxon>Gammaproteobacteria</taxon>
        <taxon>Alteromonadales</taxon>
        <taxon>Idiomarinaceae</taxon>
        <taxon>Aliidiomarina</taxon>
    </lineage>
</organism>
<evidence type="ECO:0000259" key="2">
    <source>
        <dbReference type="PROSITE" id="PS50883"/>
    </source>
</evidence>
<dbReference type="CDD" id="cd06225">
    <property type="entry name" value="HAMP"/>
    <property type="match status" value="1"/>
</dbReference>
<keyword evidence="1" id="KW-0472">Membrane</keyword>
<dbReference type="EMBL" id="PIPM01000008">
    <property type="protein sequence ID" value="RUO31369.1"/>
    <property type="molecule type" value="Genomic_DNA"/>
</dbReference>
<evidence type="ECO:0000313" key="6">
    <source>
        <dbReference type="Proteomes" id="UP000288405"/>
    </source>
</evidence>
<dbReference type="SMART" id="SM00304">
    <property type="entry name" value="HAMP"/>
    <property type="match status" value="1"/>
</dbReference>
<dbReference type="GO" id="GO:0016020">
    <property type="term" value="C:membrane"/>
    <property type="evidence" value="ECO:0007669"/>
    <property type="project" value="InterPro"/>
</dbReference>
<protein>
    <recommendedName>
        <fullName evidence="7">GGDEF domain-containing protein</fullName>
    </recommendedName>
</protein>
<evidence type="ECO:0000256" key="1">
    <source>
        <dbReference type="SAM" id="Phobius"/>
    </source>
</evidence>
<dbReference type="InterPro" id="IPR029787">
    <property type="entry name" value="Nucleotide_cyclase"/>
</dbReference>
<dbReference type="PANTHER" id="PTHR33121">
    <property type="entry name" value="CYCLIC DI-GMP PHOSPHODIESTERASE PDEF"/>
    <property type="match status" value="1"/>
</dbReference>
<dbReference type="GO" id="GO:0007165">
    <property type="term" value="P:signal transduction"/>
    <property type="evidence" value="ECO:0007669"/>
    <property type="project" value="InterPro"/>
</dbReference>
<dbReference type="SMART" id="SM00267">
    <property type="entry name" value="GGDEF"/>
    <property type="match status" value="1"/>
</dbReference>
<accession>A0A432WER4</accession>
<evidence type="ECO:0000259" key="4">
    <source>
        <dbReference type="PROSITE" id="PS50887"/>
    </source>
</evidence>
<dbReference type="InterPro" id="IPR029150">
    <property type="entry name" value="dCache_3"/>
</dbReference>
<dbReference type="AlphaFoldDB" id="A0A432WER4"/>
<dbReference type="GO" id="GO:0071111">
    <property type="term" value="F:cyclic-guanylate-specific phosphodiesterase activity"/>
    <property type="evidence" value="ECO:0007669"/>
    <property type="project" value="InterPro"/>
</dbReference>
<feature type="domain" description="HAMP" evidence="3">
    <location>
        <begin position="290"/>
        <end position="342"/>
    </location>
</feature>
<dbReference type="NCBIfam" id="TIGR00254">
    <property type="entry name" value="GGDEF"/>
    <property type="match status" value="1"/>
</dbReference>
<dbReference type="PROSITE" id="PS50883">
    <property type="entry name" value="EAL"/>
    <property type="match status" value="1"/>
</dbReference>
<proteinExistence type="predicted"/>
<dbReference type="CDD" id="cd01948">
    <property type="entry name" value="EAL"/>
    <property type="match status" value="1"/>
</dbReference>
<dbReference type="InterPro" id="IPR000160">
    <property type="entry name" value="GGDEF_dom"/>
</dbReference>
<dbReference type="Pfam" id="PF14827">
    <property type="entry name" value="dCache_3"/>
    <property type="match status" value="1"/>
</dbReference>